<feature type="compositionally biased region" description="Low complexity" evidence="1">
    <location>
        <begin position="341"/>
        <end position="380"/>
    </location>
</feature>
<feature type="compositionally biased region" description="Gly residues" evidence="1">
    <location>
        <begin position="219"/>
        <end position="233"/>
    </location>
</feature>
<feature type="compositionally biased region" description="Gly residues" evidence="1">
    <location>
        <begin position="90"/>
        <end position="102"/>
    </location>
</feature>
<dbReference type="AlphaFoldDB" id="K1VAC9"/>
<reference evidence="2 3" key="1">
    <citation type="journal article" date="2012" name="Eukaryot. Cell">
        <title>Genome sequence of the Trichosporon asahii environmental strain CBS 8904.</title>
        <authorList>
            <person name="Yang R.Y."/>
            <person name="Li H.T."/>
            <person name="Zhu H."/>
            <person name="Zhou G.P."/>
            <person name="Wang M."/>
            <person name="Wang L."/>
        </authorList>
    </citation>
    <scope>NUCLEOTIDE SEQUENCE [LARGE SCALE GENOMIC DNA]</scope>
    <source>
        <strain evidence="2 3">CBS 8904</strain>
    </source>
</reference>
<protein>
    <submittedName>
        <fullName evidence="2">Uncharacterized protein</fullName>
    </submittedName>
</protein>
<feature type="compositionally biased region" description="Gly residues" evidence="1">
    <location>
        <begin position="112"/>
        <end position="129"/>
    </location>
</feature>
<feature type="compositionally biased region" description="Low complexity" evidence="1">
    <location>
        <begin position="141"/>
        <end position="156"/>
    </location>
</feature>
<feature type="region of interest" description="Disordered" evidence="1">
    <location>
        <begin position="302"/>
        <end position="392"/>
    </location>
</feature>
<feature type="region of interest" description="Disordered" evidence="1">
    <location>
        <begin position="78"/>
        <end position="240"/>
    </location>
</feature>
<feature type="compositionally biased region" description="Low complexity" evidence="1">
    <location>
        <begin position="318"/>
        <end position="330"/>
    </location>
</feature>
<accession>K1VAC9</accession>
<keyword evidence="3" id="KW-1185">Reference proteome</keyword>
<dbReference type="EMBL" id="AMBO01000405">
    <property type="protein sequence ID" value="EKC97680.1"/>
    <property type="molecule type" value="Genomic_DNA"/>
</dbReference>
<dbReference type="InParanoid" id="K1VAC9"/>
<evidence type="ECO:0000313" key="3">
    <source>
        <dbReference type="Proteomes" id="UP000006757"/>
    </source>
</evidence>
<proteinExistence type="predicted"/>
<evidence type="ECO:0000256" key="1">
    <source>
        <dbReference type="SAM" id="MobiDB-lite"/>
    </source>
</evidence>
<sequence length="428" mass="45557">MYRFCRGDKQGYNVGRPCRPRPREPAFQHHAYCVICASALPRPPYDFKLCAGSSEEDAEYVDNVEIERAVRRLPFLKSSSGDGKRSIWGVIGGSKGKSGQSGAGAQDRNNGGQEGQGLKGGQGAQGGGKVFERGVRGNNGAQGVPAGVGQAQGAQVGEDKREWATRVNAAFAARRAQPQSQPEGQPDLRRKHSGSFTLYGLSRSNSRGDGGDIGRKSGVNGGKTGKGGSGGRPGSDEPEVWVVSRPKVVQPRGPARCRSHAHTPSGLARCITPEPEREMVTVSLGLGLGRLGPFAISKGGITEKEQKAARRNSRWSLRRSSVSSLKSMRSTASMQSRASERSTASTTSTASIATTMNGDMNPPTTTTTVSTGAANANTQKGKTKKKNDKVPGTVSAWPSWTVLSALRMFRPQHPETKSTRVAREHIYL</sequence>
<evidence type="ECO:0000313" key="2">
    <source>
        <dbReference type="EMBL" id="EKC97680.1"/>
    </source>
</evidence>
<comment type="caution">
    <text evidence="2">The sequence shown here is derived from an EMBL/GenBank/DDBJ whole genome shotgun (WGS) entry which is preliminary data.</text>
</comment>
<gene>
    <name evidence="2" type="ORF">A1Q2_08061</name>
</gene>
<dbReference type="STRING" id="1220162.K1VAC9"/>
<organism evidence="2 3">
    <name type="scientific">Trichosporon asahii var. asahii (strain CBS 8904)</name>
    <name type="common">Yeast</name>
    <dbReference type="NCBI Taxonomy" id="1220162"/>
    <lineage>
        <taxon>Eukaryota</taxon>
        <taxon>Fungi</taxon>
        <taxon>Dikarya</taxon>
        <taxon>Basidiomycota</taxon>
        <taxon>Agaricomycotina</taxon>
        <taxon>Tremellomycetes</taxon>
        <taxon>Trichosporonales</taxon>
        <taxon>Trichosporonaceae</taxon>
        <taxon>Trichosporon</taxon>
    </lineage>
</organism>
<dbReference type="HOGENOM" id="CLU_641215_0_0_1"/>
<name>K1VAC9_TRIAC</name>
<dbReference type="Proteomes" id="UP000006757">
    <property type="component" value="Unassembled WGS sequence"/>
</dbReference>